<accession>A0A9P3Q1P1</accession>
<evidence type="ECO:0000313" key="3">
    <source>
        <dbReference type="Proteomes" id="UP001063166"/>
    </source>
</evidence>
<dbReference type="InterPro" id="IPR000073">
    <property type="entry name" value="AB_hydrolase_1"/>
</dbReference>
<dbReference type="OrthoDB" id="2498029at2759"/>
<keyword evidence="2" id="KW-0378">Hydrolase</keyword>
<dbReference type="SUPFAM" id="SSF53474">
    <property type="entry name" value="alpha/beta-Hydrolases"/>
    <property type="match status" value="1"/>
</dbReference>
<name>A0A9P3Q1P1_LYOSH</name>
<organism evidence="2 3">
    <name type="scientific">Lyophyllum shimeji</name>
    <name type="common">Hon-shimeji</name>
    <name type="synonym">Tricholoma shimeji</name>
    <dbReference type="NCBI Taxonomy" id="47721"/>
    <lineage>
        <taxon>Eukaryota</taxon>
        <taxon>Fungi</taxon>
        <taxon>Dikarya</taxon>
        <taxon>Basidiomycota</taxon>
        <taxon>Agaricomycotina</taxon>
        <taxon>Agaricomycetes</taxon>
        <taxon>Agaricomycetidae</taxon>
        <taxon>Agaricales</taxon>
        <taxon>Tricholomatineae</taxon>
        <taxon>Lyophyllaceae</taxon>
        <taxon>Lyophyllum</taxon>
    </lineage>
</organism>
<protein>
    <submittedName>
        <fullName evidence="2">Serine aminopeptidase, S33</fullName>
    </submittedName>
</protein>
<dbReference type="AlphaFoldDB" id="A0A9P3Q1P1"/>
<dbReference type="InterPro" id="IPR029058">
    <property type="entry name" value="AB_hydrolase_fold"/>
</dbReference>
<dbReference type="EMBL" id="BRPK01000026">
    <property type="protein sequence ID" value="GLB45726.1"/>
    <property type="molecule type" value="Genomic_DNA"/>
</dbReference>
<evidence type="ECO:0000259" key="1">
    <source>
        <dbReference type="Pfam" id="PF12697"/>
    </source>
</evidence>
<keyword evidence="3" id="KW-1185">Reference proteome</keyword>
<evidence type="ECO:0000313" key="2">
    <source>
        <dbReference type="EMBL" id="GLB45726.1"/>
    </source>
</evidence>
<sequence length="209" mass="22847">MASDIASLLEHLSNDQTRSHLLAHGVVLVGHSMGAKVALGTVASLPAHLRQQLRGLVLVAPAPPGPLDLPDEMKEQQKAAYASEQSVRWTVENVLARSENLSEEDIRLVVHDSLSGNQLAKEAWPTYGMREDISGRVKEALASISHGNLRVRIIVGELDIVEPKERVDAEVRCFLEECGLQVEVNVAAGVKHLIPLECPEVVYKELSIF</sequence>
<keyword evidence="2" id="KW-0645">Protease</keyword>
<reference evidence="2" key="1">
    <citation type="submission" date="2022-07" db="EMBL/GenBank/DDBJ databases">
        <title>The genome of Lyophyllum shimeji provides insight into the initial evolution of ectomycorrhizal fungal genome.</title>
        <authorList>
            <person name="Kobayashi Y."/>
            <person name="Shibata T."/>
            <person name="Hirakawa H."/>
            <person name="Shigenobu S."/>
            <person name="Nishiyama T."/>
            <person name="Yamada A."/>
            <person name="Hasebe M."/>
            <person name="Kawaguchi M."/>
        </authorList>
    </citation>
    <scope>NUCLEOTIDE SEQUENCE</scope>
    <source>
        <strain evidence="2">AT787</strain>
    </source>
</reference>
<feature type="domain" description="AB hydrolase-1" evidence="1">
    <location>
        <begin position="4"/>
        <end position="160"/>
    </location>
</feature>
<gene>
    <name evidence="2" type="ORF">LshimejAT787_2600590</name>
</gene>
<proteinExistence type="predicted"/>
<dbReference type="Proteomes" id="UP001063166">
    <property type="component" value="Unassembled WGS sequence"/>
</dbReference>
<keyword evidence="2" id="KW-0031">Aminopeptidase</keyword>
<dbReference type="Pfam" id="PF12697">
    <property type="entry name" value="Abhydrolase_6"/>
    <property type="match status" value="1"/>
</dbReference>
<dbReference type="GO" id="GO:0004177">
    <property type="term" value="F:aminopeptidase activity"/>
    <property type="evidence" value="ECO:0007669"/>
    <property type="project" value="UniProtKB-KW"/>
</dbReference>
<dbReference type="Gene3D" id="3.40.50.1820">
    <property type="entry name" value="alpha/beta hydrolase"/>
    <property type="match status" value="1"/>
</dbReference>
<comment type="caution">
    <text evidence="2">The sequence shown here is derived from an EMBL/GenBank/DDBJ whole genome shotgun (WGS) entry which is preliminary data.</text>
</comment>